<name>A0A445H380_GLYSO</name>
<keyword evidence="3" id="KW-1185">Reference proteome</keyword>
<keyword evidence="1" id="KW-1133">Transmembrane helix</keyword>
<evidence type="ECO:0000313" key="3">
    <source>
        <dbReference type="Proteomes" id="UP000289340"/>
    </source>
</evidence>
<keyword evidence="1" id="KW-0812">Transmembrane</keyword>
<gene>
    <name evidence="2" type="ORF">D0Y65_037973</name>
</gene>
<proteinExistence type="predicted"/>
<accession>A0A445H380</accession>
<sequence>MSGALAWRVRKALIKINIVFCFGEGRFRGCFFFFLAPILFSLYGVVVFFPFLSFPFSLLCPVNFSIL</sequence>
<dbReference type="AlphaFoldDB" id="A0A445H380"/>
<reference evidence="2 3" key="1">
    <citation type="submission" date="2018-09" db="EMBL/GenBank/DDBJ databases">
        <title>A high-quality reference genome of wild soybean provides a powerful tool to mine soybean genomes.</title>
        <authorList>
            <person name="Xie M."/>
            <person name="Chung C.Y.L."/>
            <person name="Li M.-W."/>
            <person name="Wong F.-L."/>
            <person name="Chan T.-F."/>
            <person name="Lam H.-M."/>
        </authorList>
    </citation>
    <scope>NUCLEOTIDE SEQUENCE [LARGE SCALE GENOMIC DNA]</scope>
    <source>
        <strain evidence="3">cv. W05</strain>
        <tissue evidence="2">Hypocotyl of etiolated seedlings</tissue>
    </source>
</reference>
<feature type="transmembrane region" description="Helical" evidence="1">
    <location>
        <begin position="30"/>
        <end position="52"/>
    </location>
</feature>
<evidence type="ECO:0000313" key="2">
    <source>
        <dbReference type="EMBL" id="RZB67922.1"/>
    </source>
</evidence>
<protein>
    <submittedName>
        <fullName evidence="2">Uncharacterized protein</fullName>
    </submittedName>
</protein>
<evidence type="ECO:0000256" key="1">
    <source>
        <dbReference type="SAM" id="Phobius"/>
    </source>
</evidence>
<organism evidence="2 3">
    <name type="scientific">Glycine soja</name>
    <name type="common">Wild soybean</name>
    <dbReference type="NCBI Taxonomy" id="3848"/>
    <lineage>
        <taxon>Eukaryota</taxon>
        <taxon>Viridiplantae</taxon>
        <taxon>Streptophyta</taxon>
        <taxon>Embryophyta</taxon>
        <taxon>Tracheophyta</taxon>
        <taxon>Spermatophyta</taxon>
        <taxon>Magnoliopsida</taxon>
        <taxon>eudicotyledons</taxon>
        <taxon>Gunneridae</taxon>
        <taxon>Pentapetalae</taxon>
        <taxon>rosids</taxon>
        <taxon>fabids</taxon>
        <taxon>Fabales</taxon>
        <taxon>Fabaceae</taxon>
        <taxon>Papilionoideae</taxon>
        <taxon>50 kb inversion clade</taxon>
        <taxon>NPAAA clade</taxon>
        <taxon>indigoferoid/millettioid clade</taxon>
        <taxon>Phaseoleae</taxon>
        <taxon>Glycine</taxon>
        <taxon>Glycine subgen. Soja</taxon>
    </lineage>
</organism>
<dbReference type="Proteomes" id="UP000289340">
    <property type="component" value="Chromosome 14"/>
</dbReference>
<dbReference type="EMBL" id="QZWG01000014">
    <property type="protein sequence ID" value="RZB67922.1"/>
    <property type="molecule type" value="Genomic_DNA"/>
</dbReference>
<keyword evidence="1" id="KW-0472">Membrane</keyword>
<comment type="caution">
    <text evidence="2">The sequence shown here is derived from an EMBL/GenBank/DDBJ whole genome shotgun (WGS) entry which is preliminary data.</text>
</comment>